<evidence type="ECO:0000313" key="3">
    <source>
        <dbReference type="Proteomes" id="UP001138894"/>
    </source>
</evidence>
<keyword evidence="1" id="KW-0732">Signal</keyword>
<evidence type="ECO:0000313" key="2">
    <source>
        <dbReference type="EMBL" id="MBV7269127.1"/>
    </source>
</evidence>
<feature type="chain" id="PRO_5040733494" description="MBG domain-containing protein" evidence="1">
    <location>
        <begin position="19"/>
        <end position="356"/>
    </location>
</feature>
<comment type="caution">
    <text evidence="2">The sequence shown here is derived from an EMBL/GenBank/DDBJ whole genome shotgun (WGS) entry which is preliminary data.</text>
</comment>
<dbReference type="Proteomes" id="UP001138894">
    <property type="component" value="Unassembled WGS sequence"/>
</dbReference>
<name>A0A9X1F868_9FLAO</name>
<sequence length="356" mass="36781">MKKLILTLVLLSFMFGNAQTGIGTDAPDPSAMLHLDASSLPANGKKGFLGPQVALTSNTDTTTIPSPATGLLIYNLGTAGLSSVGYFYWNGSEWLSFVVNSLQPGTVSVLDCAGAKLEPASYTAGNSYNGTLTIPYSGGNGGVYGADTIGPINGLTATLAEDNFDFGSGNLVYSVTGTPTVSSPVTTTFSVSAGGQSCNATVGQGTPEAISQYAQVSFDGTSGSGITANGSLQNLFAAKGISRVKRMSQGVFRIDFSTPFPDDKYVVSGSLTEAVASAADNAMSYLFAGNWARPNNAMALAIASDTDPGNNFGLDANQQITVQGVAVWKNKYTTHFYIMEGYGHFTVTGGSISVTR</sequence>
<gene>
    <name evidence="2" type="ORF">KCG49_08000</name>
</gene>
<dbReference type="EMBL" id="JAGSPD010000005">
    <property type="protein sequence ID" value="MBV7269127.1"/>
    <property type="molecule type" value="Genomic_DNA"/>
</dbReference>
<organism evidence="2 3">
    <name type="scientific">Winogradskyella luteola</name>
    <dbReference type="NCBI Taxonomy" id="2828330"/>
    <lineage>
        <taxon>Bacteria</taxon>
        <taxon>Pseudomonadati</taxon>
        <taxon>Bacteroidota</taxon>
        <taxon>Flavobacteriia</taxon>
        <taxon>Flavobacteriales</taxon>
        <taxon>Flavobacteriaceae</taxon>
        <taxon>Winogradskyella</taxon>
    </lineage>
</organism>
<proteinExistence type="predicted"/>
<dbReference type="AlphaFoldDB" id="A0A9X1F868"/>
<evidence type="ECO:0000256" key="1">
    <source>
        <dbReference type="SAM" id="SignalP"/>
    </source>
</evidence>
<evidence type="ECO:0008006" key="4">
    <source>
        <dbReference type="Google" id="ProtNLM"/>
    </source>
</evidence>
<feature type="signal peptide" evidence="1">
    <location>
        <begin position="1"/>
        <end position="18"/>
    </location>
</feature>
<protein>
    <recommendedName>
        <fullName evidence="4">MBG domain-containing protein</fullName>
    </recommendedName>
</protein>
<dbReference type="RefSeq" id="WP_218545690.1">
    <property type="nucleotide sequence ID" value="NZ_JAGSPD010000005.1"/>
</dbReference>
<reference evidence="2" key="1">
    <citation type="submission" date="2021-04" db="EMBL/GenBank/DDBJ databases">
        <authorList>
            <person name="Pira H."/>
            <person name="Risdian C."/>
            <person name="Wink J."/>
        </authorList>
    </citation>
    <scope>NUCLEOTIDE SEQUENCE</scope>
    <source>
        <strain evidence="2">WHY3</strain>
    </source>
</reference>
<accession>A0A9X1F868</accession>
<keyword evidence="3" id="KW-1185">Reference proteome</keyword>